<dbReference type="GO" id="GO:0003677">
    <property type="term" value="F:DNA binding"/>
    <property type="evidence" value="ECO:0007669"/>
    <property type="project" value="UniProtKB-KW"/>
</dbReference>
<dbReference type="Proteomes" id="UP001501116">
    <property type="component" value="Unassembled WGS sequence"/>
</dbReference>
<feature type="region of interest" description="Disordered" evidence="3">
    <location>
        <begin position="120"/>
        <end position="147"/>
    </location>
</feature>
<sequence>MAVGETPITVVGNVLSELSRRTVPSGHEVVSFWLRSNERRYDKETNDWVDGRHLTVKVTCWRKLASGAFASIGKGDPVVVTGRLSTSEYEADGQTRSIPEVEASAVGPNLARCTATVRRNSRDAAPDTPGLPSFAPPEPRAGSGEFDVNALVTGAAPSVVR</sequence>
<dbReference type="Pfam" id="PF00436">
    <property type="entry name" value="SSB"/>
    <property type="match status" value="1"/>
</dbReference>
<evidence type="ECO:0000256" key="3">
    <source>
        <dbReference type="SAM" id="MobiDB-lite"/>
    </source>
</evidence>
<comment type="caution">
    <text evidence="4">The sequence shown here is derived from an EMBL/GenBank/DDBJ whole genome shotgun (WGS) entry which is preliminary data.</text>
</comment>
<protein>
    <submittedName>
        <fullName evidence="4">Single-stranded DNA-binding protein</fullName>
    </submittedName>
</protein>
<dbReference type="InterPro" id="IPR012340">
    <property type="entry name" value="NA-bd_OB-fold"/>
</dbReference>
<dbReference type="CDD" id="cd04496">
    <property type="entry name" value="SSB_OBF"/>
    <property type="match status" value="1"/>
</dbReference>
<accession>A0ABN2R049</accession>
<gene>
    <name evidence="4" type="primary">ssb</name>
    <name evidence="4" type="ORF">GCM10009754_34650</name>
</gene>
<dbReference type="InterPro" id="IPR011344">
    <property type="entry name" value="ssDNA-bd"/>
</dbReference>
<dbReference type="EMBL" id="BAAANN010000012">
    <property type="protein sequence ID" value="GAA1960977.1"/>
    <property type="molecule type" value="Genomic_DNA"/>
</dbReference>
<reference evidence="4 5" key="1">
    <citation type="journal article" date="2019" name="Int. J. Syst. Evol. Microbiol.">
        <title>The Global Catalogue of Microorganisms (GCM) 10K type strain sequencing project: providing services to taxonomists for standard genome sequencing and annotation.</title>
        <authorList>
            <consortium name="The Broad Institute Genomics Platform"/>
            <consortium name="The Broad Institute Genome Sequencing Center for Infectious Disease"/>
            <person name="Wu L."/>
            <person name="Ma J."/>
        </authorList>
    </citation>
    <scope>NUCLEOTIDE SEQUENCE [LARGE SCALE GENOMIC DNA]</scope>
    <source>
        <strain evidence="4 5">JCM 14545</strain>
    </source>
</reference>
<dbReference type="PANTHER" id="PTHR10302:SF27">
    <property type="entry name" value="SINGLE-STRANDED DNA-BINDING PROTEIN"/>
    <property type="match status" value="1"/>
</dbReference>
<evidence type="ECO:0000256" key="1">
    <source>
        <dbReference type="ARBA" id="ARBA00023125"/>
    </source>
</evidence>
<proteinExistence type="predicted"/>
<dbReference type="RefSeq" id="WP_344419107.1">
    <property type="nucleotide sequence ID" value="NZ_BAAANN010000012.1"/>
</dbReference>
<organism evidence="4 5">
    <name type="scientific">Amycolatopsis minnesotensis</name>
    <dbReference type="NCBI Taxonomy" id="337894"/>
    <lineage>
        <taxon>Bacteria</taxon>
        <taxon>Bacillati</taxon>
        <taxon>Actinomycetota</taxon>
        <taxon>Actinomycetes</taxon>
        <taxon>Pseudonocardiales</taxon>
        <taxon>Pseudonocardiaceae</taxon>
        <taxon>Amycolatopsis</taxon>
    </lineage>
</organism>
<evidence type="ECO:0000256" key="2">
    <source>
        <dbReference type="PROSITE-ProRule" id="PRU00252"/>
    </source>
</evidence>
<evidence type="ECO:0000313" key="4">
    <source>
        <dbReference type="EMBL" id="GAA1960977.1"/>
    </source>
</evidence>
<keyword evidence="5" id="KW-1185">Reference proteome</keyword>
<dbReference type="InterPro" id="IPR000424">
    <property type="entry name" value="Primosome_PriB/ssb"/>
</dbReference>
<dbReference type="SUPFAM" id="SSF50249">
    <property type="entry name" value="Nucleic acid-binding proteins"/>
    <property type="match status" value="1"/>
</dbReference>
<dbReference type="Gene3D" id="2.40.50.140">
    <property type="entry name" value="Nucleic acid-binding proteins"/>
    <property type="match status" value="1"/>
</dbReference>
<evidence type="ECO:0000313" key="5">
    <source>
        <dbReference type="Proteomes" id="UP001501116"/>
    </source>
</evidence>
<dbReference type="PANTHER" id="PTHR10302">
    <property type="entry name" value="SINGLE-STRANDED DNA-BINDING PROTEIN"/>
    <property type="match status" value="1"/>
</dbReference>
<keyword evidence="1 2" id="KW-0238">DNA-binding</keyword>
<dbReference type="PROSITE" id="PS50935">
    <property type="entry name" value="SSB"/>
    <property type="match status" value="1"/>
</dbReference>
<name>A0ABN2R049_9PSEU</name>